<sequence length="208" mass="22966">MIRVFLVDDHPVVRAGIRFLLEAKGPVQVVGEAESGEEALEKIPLLKPEVAVLDLSLPGMSGIETAKTLRTRAPEVRLVALSMHEDPEYVQSFFEAGGQGYVPKSAVEAELVDAVLAVVRGEYYAPARLLSRVAREMANPHAREAKLTERELEVVRQIAEGKTYKEIAEHLGISEKTVATYRERAAEKLGLKTRAELVRWALERGLLG</sequence>
<dbReference type="eggNOG" id="COG2197">
    <property type="taxonomic scope" value="Bacteria"/>
</dbReference>
<dbReference type="HOGENOM" id="CLU_000445_90_1_0"/>
<dbReference type="STRING" id="869210.Marky_0354"/>
<dbReference type="PANTHER" id="PTHR43214:SF43">
    <property type="entry name" value="TWO-COMPONENT RESPONSE REGULATOR"/>
    <property type="match status" value="1"/>
</dbReference>
<dbReference type="RefSeq" id="WP_013703163.1">
    <property type="nucleotide sequence ID" value="NC_015387.1"/>
</dbReference>
<dbReference type="InterPro" id="IPR016032">
    <property type="entry name" value="Sig_transdc_resp-reg_C-effctor"/>
</dbReference>
<evidence type="ECO:0000256" key="2">
    <source>
        <dbReference type="ARBA" id="ARBA00023125"/>
    </source>
</evidence>
<dbReference type="KEGG" id="mhd:Marky_0354"/>
<dbReference type="SUPFAM" id="SSF46894">
    <property type="entry name" value="C-terminal effector domain of the bipartite response regulators"/>
    <property type="match status" value="1"/>
</dbReference>
<protein>
    <submittedName>
        <fullName evidence="6">Two component transcriptional regulator, LuxR family</fullName>
    </submittedName>
</protein>
<dbReference type="CDD" id="cd17535">
    <property type="entry name" value="REC_NarL-like"/>
    <property type="match status" value="1"/>
</dbReference>
<dbReference type="SMART" id="SM00421">
    <property type="entry name" value="HTH_LUXR"/>
    <property type="match status" value="1"/>
</dbReference>
<dbReference type="InterPro" id="IPR001789">
    <property type="entry name" value="Sig_transdc_resp-reg_receiver"/>
</dbReference>
<dbReference type="InterPro" id="IPR039420">
    <property type="entry name" value="WalR-like"/>
</dbReference>
<dbReference type="SMART" id="SM00448">
    <property type="entry name" value="REC"/>
    <property type="match status" value="1"/>
</dbReference>
<evidence type="ECO:0000313" key="6">
    <source>
        <dbReference type="EMBL" id="AEB11108.1"/>
    </source>
</evidence>
<evidence type="ECO:0000259" key="5">
    <source>
        <dbReference type="PROSITE" id="PS50110"/>
    </source>
</evidence>
<gene>
    <name evidence="6" type="ordered locus">Marky_0354</name>
</gene>
<dbReference type="PROSITE" id="PS50043">
    <property type="entry name" value="HTH_LUXR_2"/>
    <property type="match status" value="1"/>
</dbReference>
<dbReference type="InterPro" id="IPR000792">
    <property type="entry name" value="Tscrpt_reg_LuxR_C"/>
</dbReference>
<dbReference type="Proteomes" id="UP000007030">
    <property type="component" value="Chromosome"/>
</dbReference>
<proteinExistence type="predicted"/>
<feature type="domain" description="Response regulatory" evidence="5">
    <location>
        <begin position="3"/>
        <end position="119"/>
    </location>
</feature>
<accession>F2NQ07</accession>
<dbReference type="PANTHER" id="PTHR43214">
    <property type="entry name" value="TWO-COMPONENT RESPONSE REGULATOR"/>
    <property type="match status" value="1"/>
</dbReference>
<dbReference type="Pfam" id="PF00072">
    <property type="entry name" value="Response_reg"/>
    <property type="match status" value="1"/>
</dbReference>
<dbReference type="AlphaFoldDB" id="F2NQ07"/>
<dbReference type="Gene3D" id="3.40.50.2300">
    <property type="match status" value="1"/>
</dbReference>
<feature type="domain" description="HTH luxR-type" evidence="4">
    <location>
        <begin position="140"/>
        <end position="205"/>
    </location>
</feature>
<dbReference type="GO" id="GO:0006355">
    <property type="term" value="P:regulation of DNA-templated transcription"/>
    <property type="evidence" value="ECO:0007669"/>
    <property type="project" value="InterPro"/>
</dbReference>
<dbReference type="Pfam" id="PF00196">
    <property type="entry name" value="GerE"/>
    <property type="match status" value="1"/>
</dbReference>
<evidence type="ECO:0000256" key="1">
    <source>
        <dbReference type="ARBA" id="ARBA00022553"/>
    </source>
</evidence>
<dbReference type="OrthoDB" id="9780153at2"/>
<dbReference type="GO" id="GO:0000160">
    <property type="term" value="P:phosphorelay signal transduction system"/>
    <property type="evidence" value="ECO:0007669"/>
    <property type="project" value="InterPro"/>
</dbReference>
<evidence type="ECO:0000259" key="4">
    <source>
        <dbReference type="PROSITE" id="PS50043"/>
    </source>
</evidence>
<dbReference type="InterPro" id="IPR011006">
    <property type="entry name" value="CheY-like_superfamily"/>
</dbReference>
<evidence type="ECO:0000313" key="7">
    <source>
        <dbReference type="Proteomes" id="UP000007030"/>
    </source>
</evidence>
<dbReference type="EMBL" id="CP002630">
    <property type="protein sequence ID" value="AEB11108.1"/>
    <property type="molecule type" value="Genomic_DNA"/>
</dbReference>
<dbReference type="PRINTS" id="PR00038">
    <property type="entry name" value="HTHLUXR"/>
</dbReference>
<dbReference type="CDD" id="cd06170">
    <property type="entry name" value="LuxR_C_like"/>
    <property type="match status" value="1"/>
</dbReference>
<name>F2NQ07_MARHT</name>
<organism evidence="6 7">
    <name type="scientific">Marinithermus hydrothermalis (strain DSM 14884 / JCM 11576 / T1)</name>
    <dbReference type="NCBI Taxonomy" id="869210"/>
    <lineage>
        <taxon>Bacteria</taxon>
        <taxon>Thermotogati</taxon>
        <taxon>Deinococcota</taxon>
        <taxon>Deinococci</taxon>
        <taxon>Thermales</taxon>
        <taxon>Thermaceae</taxon>
        <taxon>Marinithermus</taxon>
    </lineage>
</organism>
<reference evidence="6 7" key="1">
    <citation type="journal article" date="2012" name="Stand. Genomic Sci.">
        <title>Complete genome sequence of the aerobic, heterotroph Marinithermus hydrothermalis type strain (T1(T)) from a deep-sea hydrothermal vent chimney.</title>
        <authorList>
            <person name="Copeland A."/>
            <person name="Gu W."/>
            <person name="Yasawong M."/>
            <person name="Lapidus A."/>
            <person name="Lucas S."/>
            <person name="Deshpande S."/>
            <person name="Pagani I."/>
            <person name="Tapia R."/>
            <person name="Cheng J.F."/>
            <person name="Goodwin L.A."/>
            <person name="Pitluck S."/>
            <person name="Liolios K."/>
            <person name="Ivanova N."/>
            <person name="Mavromatis K."/>
            <person name="Mikhailova N."/>
            <person name="Pati A."/>
            <person name="Chen A."/>
            <person name="Palaniappan K."/>
            <person name="Land M."/>
            <person name="Pan C."/>
            <person name="Brambilla E.M."/>
            <person name="Rohde M."/>
            <person name="Tindall B.J."/>
            <person name="Sikorski J."/>
            <person name="Goker M."/>
            <person name="Detter J.C."/>
            <person name="Bristow J."/>
            <person name="Eisen J.A."/>
            <person name="Markowitz V."/>
            <person name="Hugenholtz P."/>
            <person name="Kyrpides N.C."/>
            <person name="Klenk H.P."/>
            <person name="Woyke T."/>
        </authorList>
    </citation>
    <scope>NUCLEOTIDE SEQUENCE [LARGE SCALE GENOMIC DNA]</scope>
    <source>
        <strain evidence="7">DSM 14884 / JCM 11576 / T1</strain>
    </source>
</reference>
<evidence type="ECO:0000256" key="3">
    <source>
        <dbReference type="PROSITE-ProRule" id="PRU00169"/>
    </source>
</evidence>
<dbReference type="GO" id="GO:0003677">
    <property type="term" value="F:DNA binding"/>
    <property type="evidence" value="ECO:0007669"/>
    <property type="project" value="UniProtKB-KW"/>
</dbReference>
<dbReference type="PROSITE" id="PS00622">
    <property type="entry name" value="HTH_LUXR_1"/>
    <property type="match status" value="1"/>
</dbReference>
<keyword evidence="2" id="KW-0238">DNA-binding</keyword>
<dbReference type="InterPro" id="IPR058245">
    <property type="entry name" value="NreC/VraR/RcsB-like_REC"/>
</dbReference>
<feature type="modified residue" description="4-aspartylphosphate" evidence="3">
    <location>
        <position position="54"/>
    </location>
</feature>
<dbReference type="SUPFAM" id="SSF52172">
    <property type="entry name" value="CheY-like"/>
    <property type="match status" value="1"/>
</dbReference>
<keyword evidence="1 3" id="KW-0597">Phosphoprotein</keyword>
<keyword evidence="7" id="KW-1185">Reference proteome</keyword>
<dbReference type="PROSITE" id="PS50110">
    <property type="entry name" value="RESPONSE_REGULATORY"/>
    <property type="match status" value="1"/>
</dbReference>